<comment type="caution">
    <text evidence="2">The sequence shown here is derived from an EMBL/GenBank/DDBJ whole genome shotgun (WGS) entry which is preliminary data.</text>
</comment>
<protein>
    <recommendedName>
        <fullName evidence="4">DUF3157 family protein</fullName>
    </recommendedName>
</protein>
<dbReference type="RefSeq" id="WP_345275567.1">
    <property type="nucleotide sequence ID" value="NZ_BAABJW010000001.1"/>
</dbReference>
<evidence type="ECO:0008006" key="4">
    <source>
        <dbReference type="Google" id="ProtNLM"/>
    </source>
</evidence>
<keyword evidence="1" id="KW-0732">Signal</keyword>
<proteinExistence type="predicted"/>
<dbReference type="EMBL" id="BAABJW010000001">
    <property type="protein sequence ID" value="GAA4803603.1"/>
    <property type="molecule type" value="Genomic_DNA"/>
</dbReference>
<accession>A0ABP9C493</accession>
<name>A0ABP9C493_9FLAO</name>
<feature type="chain" id="PRO_5047205158" description="DUF3157 family protein" evidence="1">
    <location>
        <begin position="19"/>
        <end position="144"/>
    </location>
</feature>
<organism evidence="2 3">
    <name type="scientific">Litoribaculum gwangyangense</name>
    <dbReference type="NCBI Taxonomy" id="1130722"/>
    <lineage>
        <taxon>Bacteria</taxon>
        <taxon>Pseudomonadati</taxon>
        <taxon>Bacteroidota</taxon>
        <taxon>Flavobacteriia</taxon>
        <taxon>Flavobacteriales</taxon>
        <taxon>Flavobacteriaceae</taxon>
        <taxon>Litoribaculum</taxon>
    </lineage>
</organism>
<evidence type="ECO:0000313" key="3">
    <source>
        <dbReference type="Proteomes" id="UP001501433"/>
    </source>
</evidence>
<keyword evidence="3" id="KW-1185">Reference proteome</keyword>
<feature type="signal peptide" evidence="1">
    <location>
        <begin position="1"/>
        <end position="18"/>
    </location>
</feature>
<evidence type="ECO:0000313" key="2">
    <source>
        <dbReference type="EMBL" id="GAA4803603.1"/>
    </source>
</evidence>
<reference evidence="3" key="1">
    <citation type="journal article" date="2019" name="Int. J. Syst. Evol. Microbiol.">
        <title>The Global Catalogue of Microorganisms (GCM) 10K type strain sequencing project: providing services to taxonomists for standard genome sequencing and annotation.</title>
        <authorList>
            <consortium name="The Broad Institute Genomics Platform"/>
            <consortium name="The Broad Institute Genome Sequencing Center for Infectious Disease"/>
            <person name="Wu L."/>
            <person name="Ma J."/>
        </authorList>
    </citation>
    <scope>NUCLEOTIDE SEQUENCE [LARGE SCALE GENOMIC DNA]</scope>
    <source>
        <strain evidence="3">JCM 18325</strain>
    </source>
</reference>
<dbReference type="Pfam" id="PF11355">
    <property type="entry name" value="DUF3157"/>
    <property type="match status" value="1"/>
</dbReference>
<evidence type="ECO:0000256" key="1">
    <source>
        <dbReference type="SAM" id="SignalP"/>
    </source>
</evidence>
<sequence length="144" mass="16572">MKTSFFILFFAITSFAFSQNNYIVNTEDGRRVLLKADFTWEYIDAQISTKTTEKVKETISCNLPSDFMEPELNQKIQSQLKKGRATIEHVKEKVAKDNNCTIDEVLLLSVSEQKSKATYTFCANGKEVKYKRVGNSIIKHQKLF</sequence>
<dbReference type="InterPro" id="IPR021501">
    <property type="entry name" value="DUF3157"/>
</dbReference>
<dbReference type="Proteomes" id="UP001501433">
    <property type="component" value="Unassembled WGS sequence"/>
</dbReference>
<gene>
    <name evidence="2" type="ORF">GCM10023330_07230</name>
</gene>